<evidence type="ECO:0000256" key="1">
    <source>
        <dbReference type="ARBA" id="ARBA00022801"/>
    </source>
</evidence>
<organism evidence="3 4">
    <name type="scientific">Lentzea tibetensis</name>
    <dbReference type="NCBI Taxonomy" id="2591470"/>
    <lineage>
        <taxon>Bacteria</taxon>
        <taxon>Bacillati</taxon>
        <taxon>Actinomycetota</taxon>
        <taxon>Actinomycetes</taxon>
        <taxon>Pseudonocardiales</taxon>
        <taxon>Pseudonocardiaceae</taxon>
        <taxon>Lentzea</taxon>
    </lineage>
</organism>
<feature type="domain" description="AB hydrolase-1" evidence="2">
    <location>
        <begin position="22"/>
        <end position="117"/>
    </location>
</feature>
<dbReference type="RefSeq" id="WP_146357784.1">
    <property type="nucleotide sequence ID" value="NZ_VOBR01000026.1"/>
</dbReference>
<dbReference type="Proteomes" id="UP000316639">
    <property type="component" value="Unassembled WGS sequence"/>
</dbReference>
<dbReference type="PANTHER" id="PTHR43798">
    <property type="entry name" value="MONOACYLGLYCEROL LIPASE"/>
    <property type="match status" value="1"/>
</dbReference>
<dbReference type="Pfam" id="PF00561">
    <property type="entry name" value="Abhydrolase_1"/>
    <property type="match status" value="1"/>
</dbReference>
<dbReference type="Gene3D" id="3.40.50.1820">
    <property type="entry name" value="alpha/beta hydrolase"/>
    <property type="match status" value="2"/>
</dbReference>
<keyword evidence="1 3" id="KW-0378">Hydrolase</keyword>
<proteinExistence type="predicted"/>
<dbReference type="PANTHER" id="PTHR43798:SF31">
    <property type="entry name" value="AB HYDROLASE SUPERFAMILY PROTEIN YCLE"/>
    <property type="match status" value="1"/>
</dbReference>
<evidence type="ECO:0000313" key="4">
    <source>
        <dbReference type="Proteomes" id="UP000316639"/>
    </source>
</evidence>
<dbReference type="EMBL" id="VOBR01000026">
    <property type="protein sequence ID" value="TWP47380.1"/>
    <property type="molecule type" value="Genomic_DNA"/>
</dbReference>
<comment type="caution">
    <text evidence="3">The sequence shown here is derived from an EMBL/GenBank/DDBJ whole genome shotgun (WGS) entry which is preliminary data.</text>
</comment>
<gene>
    <name evidence="3" type="ORF">FKR81_32200</name>
</gene>
<accession>A0A563EKX2</accession>
<dbReference type="InterPro" id="IPR029058">
    <property type="entry name" value="AB_hydrolase_fold"/>
</dbReference>
<sequence length="234" mass="25431">MASHIELNGVRTWYDERNEGDPLVLLHPGGADAQAWSPQLDALKNFHLYLPERRGHGHTPDTEGPLSHELMAQDTIAFLEHKSGPAPLVGCSDGATVALVTAVRRPDLVNKLVLVCGVFHHDGWAPGVIPPLDGLTGFEAKLTAMHHVSPALTPDDLRALPNRTLVMVGDDDEVRLEHAIAMYRALPDAELAVVPGTSHGLLWEKPDLCNGMIVDFLANDPVPTFAPIRRRSVT</sequence>
<reference evidence="3 4" key="1">
    <citation type="submission" date="2019-07" db="EMBL/GenBank/DDBJ databases">
        <title>Lentzea xizangensis sp. nov., isolated from Qinghai-Tibetan Plateau Soils.</title>
        <authorList>
            <person name="Huang J."/>
        </authorList>
    </citation>
    <scope>NUCLEOTIDE SEQUENCE [LARGE SCALE GENOMIC DNA]</scope>
    <source>
        <strain evidence="3 4">FXJ1.1311</strain>
    </source>
</reference>
<protein>
    <submittedName>
        <fullName evidence="3">Alpha/beta hydrolase</fullName>
    </submittedName>
</protein>
<evidence type="ECO:0000259" key="2">
    <source>
        <dbReference type="Pfam" id="PF00561"/>
    </source>
</evidence>
<dbReference type="GO" id="GO:0016020">
    <property type="term" value="C:membrane"/>
    <property type="evidence" value="ECO:0007669"/>
    <property type="project" value="TreeGrafter"/>
</dbReference>
<keyword evidence="4" id="KW-1185">Reference proteome</keyword>
<evidence type="ECO:0000313" key="3">
    <source>
        <dbReference type="EMBL" id="TWP47380.1"/>
    </source>
</evidence>
<dbReference type="AlphaFoldDB" id="A0A563EKX2"/>
<dbReference type="GO" id="GO:0016787">
    <property type="term" value="F:hydrolase activity"/>
    <property type="evidence" value="ECO:0007669"/>
    <property type="project" value="UniProtKB-KW"/>
</dbReference>
<dbReference type="SUPFAM" id="SSF53474">
    <property type="entry name" value="alpha/beta-Hydrolases"/>
    <property type="match status" value="1"/>
</dbReference>
<name>A0A563EKX2_9PSEU</name>
<dbReference type="InterPro" id="IPR000073">
    <property type="entry name" value="AB_hydrolase_1"/>
</dbReference>
<dbReference type="InterPro" id="IPR050266">
    <property type="entry name" value="AB_hydrolase_sf"/>
</dbReference>
<dbReference type="OrthoDB" id="63519at2"/>